<dbReference type="PANTHER" id="PTHR30266">
    <property type="entry name" value="MECHANOSENSITIVE CHANNEL MSCL"/>
    <property type="match status" value="1"/>
</dbReference>
<keyword evidence="2 9" id="KW-0813">Transport</keyword>
<dbReference type="PANTHER" id="PTHR30266:SF2">
    <property type="entry name" value="LARGE-CONDUCTANCE MECHANOSENSITIVE CHANNEL"/>
    <property type="match status" value="1"/>
</dbReference>
<organism evidence="10 11">
    <name type="scientific">Ligilactobacillus pabuli</name>
    <dbReference type="NCBI Taxonomy" id="2886039"/>
    <lineage>
        <taxon>Bacteria</taxon>
        <taxon>Bacillati</taxon>
        <taxon>Bacillota</taxon>
        <taxon>Bacilli</taxon>
        <taxon>Lactobacillales</taxon>
        <taxon>Lactobacillaceae</taxon>
        <taxon>Ligilactobacillus</taxon>
    </lineage>
</organism>
<evidence type="ECO:0000313" key="10">
    <source>
        <dbReference type="EMBL" id="GKS81583.1"/>
    </source>
</evidence>
<feature type="transmembrane region" description="Helical" evidence="9">
    <location>
        <begin position="69"/>
        <end position="87"/>
    </location>
</feature>
<dbReference type="HAMAP" id="MF_00115">
    <property type="entry name" value="MscL"/>
    <property type="match status" value="1"/>
</dbReference>
<comment type="subunit">
    <text evidence="9">Homopentamer.</text>
</comment>
<proteinExistence type="inferred from homology"/>
<accession>A0ABQ5JI69</accession>
<comment type="similarity">
    <text evidence="9">Belongs to the MscL family.</text>
</comment>
<evidence type="ECO:0000256" key="1">
    <source>
        <dbReference type="ARBA" id="ARBA00004141"/>
    </source>
</evidence>
<keyword evidence="11" id="KW-1185">Reference proteome</keyword>
<comment type="caution">
    <text evidence="10">The sequence shown here is derived from an EMBL/GenBank/DDBJ whole genome shotgun (WGS) entry which is preliminary data.</text>
</comment>
<dbReference type="PRINTS" id="PR01264">
    <property type="entry name" value="MECHCHANNEL"/>
</dbReference>
<evidence type="ECO:0000256" key="4">
    <source>
        <dbReference type="ARBA" id="ARBA00022692"/>
    </source>
</evidence>
<keyword evidence="7 9" id="KW-0472">Membrane</keyword>
<feature type="transmembrane region" description="Helical" evidence="9">
    <location>
        <begin position="12"/>
        <end position="31"/>
    </location>
</feature>
<dbReference type="Proteomes" id="UP001055149">
    <property type="component" value="Unassembled WGS sequence"/>
</dbReference>
<dbReference type="Pfam" id="PF01741">
    <property type="entry name" value="MscL"/>
    <property type="match status" value="1"/>
</dbReference>
<dbReference type="SUPFAM" id="SSF81330">
    <property type="entry name" value="Gated mechanosensitive channel"/>
    <property type="match status" value="1"/>
</dbReference>
<dbReference type="RefSeq" id="WP_244055320.1">
    <property type="nucleotide sequence ID" value="NZ_BQXH01000010.1"/>
</dbReference>
<dbReference type="EMBL" id="BQXH01000010">
    <property type="protein sequence ID" value="GKS81583.1"/>
    <property type="molecule type" value="Genomic_DNA"/>
</dbReference>
<keyword evidence="8 9" id="KW-0407">Ion channel</keyword>
<keyword evidence="3 9" id="KW-1003">Cell membrane</keyword>
<protein>
    <recommendedName>
        <fullName evidence="9">Large-conductance mechanosensitive channel</fullName>
    </recommendedName>
</protein>
<keyword evidence="5 9" id="KW-1133">Transmembrane helix</keyword>
<evidence type="ECO:0000256" key="5">
    <source>
        <dbReference type="ARBA" id="ARBA00022989"/>
    </source>
</evidence>
<dbReference type="InterPro" id="IPR037673">
    <property type="entry name" value="MSC/AndL"/>
</dbReference>
<evidence type="ECO:0000256" key="7">
    <source>
        <dbReference type="ARBA" id="ARBA00023136"/>
    </source>
</evidence>
<name>A0ABQ5JI69_9LACO</name>
<dbReference type="NCBIfam" id="TIGR00220">
    <property type="entry name" value="mscL"/>
    <property type="match status" value="1"/>
</dbReference>
<sequence>MLKEFKEFIAQGNVLDLAVGVIIGSAFTAIVNSLVDYLINPLIGLFIGGIDFSDWVFKVGDAKFKFGSFINSIISFLIIAFIVFLIVKAVNKLMPKKEEEEAVDEQIALLTDIRNALAPEKAAAEEEAARLEASETDPLDK</sequence>
<evidence type="ECO:0000313" key="11">
    <source>
        <dbReference type="Proteomes" id="UP001055149"/>
    </source>
</evidence>
<evidence type="ECO:0000256" key="6">
    <source>
        <dbReference type="ARBA" id="ARBA00023065"/>
    </source>
</evidence>
<keyword evidence="6 9" id="KW-0406">Ion transport</keyword>
<evidence type="ECO:0000256" key="2">
    <source>
        <dbReference type="ARBA" id="ARBA00022448"/>
    </source>
</evidence>
<dbReference type="NCBIfam" id="NF001842">
    <property type="entry name" value="PRK00567.1-3"/>
    <property type="match status" value="1"/>
</dbReference>
<keyword evidence="4 9" id="KW-0812">Transmembrane</keyword>
<comment type="function">
    <text evidence="9">Channel that opens in response to stretch forces in the membrane lipid bilayer. May participate in the regulation of osmotic pressure changes within the cell.</text>
</comment>
<comment type="subcellular location">
    <subcellularLocation>
        <location evidence="9">Cell membrane</location>
        <topology evidence="9">Multi-pass membrane protein</topology>
    </subcellularLocation>
    <subcellularLocation>
        <location evidence="1">Membrane</location>
        <topology evidence="1">Multi-pass membrane protein</topology>
    </subcellularLocation>
</comment>
<evidence type="ECO:0000256" key="3">
    <source>
        <dbReference type="ARBA" id="ARBA00022475"/>
    </source>
</evidence>
<reference evidence="10" key="1">
    <citation type="journal article" date="2022" name="Int. J. Syst. Evol. Microbiol.">
        <title>A novel species of lactic acid bacteria, Ligilactobacillus pabuli sp. nov., isolated from alfalfa silage.</title>
        <authorList>
            <person name="Tohno M."/>
            <person name="Tanizawa Y."/>
            <person name="Sawada H."/>
            <person name="Sakamoto M."/>
            <person name="Ohkuma M."/>
            <person name="Kobayashi H."/>
        </authorList>
    </citation>
    <scope>NUCLEOTIDE SEQUENCE</scope>
    <source>
        <strain evidence="10">AF129</strain>
    </source>
</reference>
<evidence type="ECO:0000256" key="9">
    <source>
        <dbReference type="HAMAP-Rule" id="MF_00115"/>
    </source>
</evidence>
<evidence type="ECO:0000256" key="8">
    <source>
        <dbReference type="ARBA" id="ARBA00023303"/>
    </source>
</evidence>
<dbReference type="InterPro" id="IPR036019">
    <property type="entry name" value="MscL_channel"/>
</dbReference>
<dbReference type="InterPro" id="IPR001185">
    <property type="entry name" value="MS_channel"/>
</dbReference>
<dbReference type="Gene3D" id="1.10.1200.120">
    <property type="entry name" value="Large-conductance mechanosensitive channel, MscL, domain 1"/>
    <property type="match status" value="1"/>
</dbReference>
<gene>
    <name evidence="10" type="primary">mscL_1</name>
    <name evidence="9" type="synonym">mscL</name>
    <name evidence="10" type="ORF">LPAF129_12690</name>
</gene>